<name>A0A9J5X350_SOLCO</name>
<reference evidence="1 2" key="1">
    <citation type="submission" date="2020-09" db="EMBL/GenBank/DDBJ databases">
        <title>De no assembly of potato wild relative species, Solanum commersonii.</title>
        <authorList>
            <person name="Cho K."/>
        </authorList>
    </citation>
    <scope>NUCLEOTIDE SEQUENCE [LARGE SCALE GENOMIC DNA]</scope>
    <source>
        <strain evidence="1">LZ3.2</strain>
        <tissue evidence="1">Leaf</tissue>
    </source>
</reference>
<gene>
    <name evidence="1" type="ORF">H5410_053174</name>
</gene>
<comment type="caution">
    <text evidence="1">The sequence shown here is derived from an EMBL/GenBank/DDBJ whole genome shotgun (WGS) entry which is preliminary data.</text>
</comment>
<accession>A0A9J5X350</accession>
<organism evidence="1 2">
    <name type="scientific">Solanum commersonii</name>
    <name type="common">Commerson's wild potato</name>
    <name type="synonym">Commerson's nightshade</name>
    <dbReference type="NCBI Taxonomy" id="4109"/>
    <lineage>
        <taxon>Eukaryota</taxon>
        <taxon>Viridiplantae</taxon>
        <taxon>Streptophyta</taxon>
        <taxon>Embryophyta</taxon>
        <taxon>Tracheophyta</taxon>
        <taxon>Spermatophyta</taxon>
        <taxon>Magnoliopsida</taxon>
        <taxon>eudicotyledons</taxon>
        <taxon>Gunneridae</taxon>
        <taxon>Pentapetalae</taxon>
        <taxon>asterids</taxon>
        <taxon>lamiids</taxon>
        <taxon>Solanales</taxon>
        <taxon>Solanaceae</taxon>
        <taxon>Solanoideae</taxon>
        <taxon>Solaneae</taxon>
        <taxon>Solanum</taxon>
    </lineage>
</organism>
<evidence type="ECO:0008006" key="3">
    <source>
        <dbReference type="Google" id="ProtNLM"/>
    </source>
</evidence>
<evidence type="ECO:0000313" key="1">
    <source>
        <dbReference type="EMBL" id="KAG5582547.1"/>
    </source>
</evidence>
<sequence>MGFPIEAGRIATLGNLDLCVENDSPMSSLGVRKGSWTDEEDFVLRKCLDKRNHGKM</sequence>
<evidence type="ECO:0000313" key="2">
    <source>
        <dbReference type="Proteomes" id="UP000824120"/>
    </source>
</evidence>
<protein>
    <recommendedName>
        <fullName evidence="3">Myb-like domain-containing protein</fullName>
    </recommendedName>
</protein>
<keyword evidence="2" id="KW-1185">Reference proteome</keyword>
<dbReference type="EMBL" id="JACXVP010000010">
    <property type="protein sequence ID" value="KAG5582547.1"/>
    <property type="molecule type" value="Genomic_DNA"/>
</dbReference>
<dbReference type="AlphaFoldDB" id="A0A9J5X350"/>
<proteinExistence type="predicted"/>
<dbReference type="Proteomes" id="UP000824120">
    <property type="component" value="Chromosome 10"/>
</dbReference>